<reference evidence="2" key="2">
    <citation type="submission" date="2020-05" db="UniProtKB">
        <authorList>
            <consortium name="EnsemblMetazoa"/>
        </authorList>
    </citation>
    <scope>IDENTIFICATION</scope>
    <source>
        <strain evidence="2">maculatus3</strain>
    </source>
</reference>
<dbReference type="EnsemblMetazoa" id="AMAM017731-RA">
    <property type="protein sequence ID" value="AMAM017731-PA"/>
    <property type="gene ID" value="AMAM017731"/>
</dbReference>
<dbReference type="VEuPathDB" id="VectorBase:AMAM017731"/>
<evidence type="ECO:0000256" key="1">
    <source>
        <dbReference type="SAM" id="MobiDB-lite"/>
    </source>
</evidence>
<feature type="region of interest" description="Disordered" evidence="1">
    <location>
        <begin position="81"/>
        <end position="102"/>
    </location>
</feature>
<feature type="compositionally biased region" description="Basic and acidic residues" evidence="1">
    <location>
        <begin position="84"/>
        <end position="102"/>
    </location>
</feature>
<feature type="compositionally biased region" description="Basic residues" evidence="1">
    <location>
        <begin position="21"/>
        <end position="40"/>
    </location>
</feature>
<protein>
    <submittedName>
        <fullName evidence="2">Uncharacterized protein</fullName>
    </submittedName>
</protein>
<dbReference type="Proteomes" id="UP000075901">
    <property type="component" value="Unassembled WGS sequence"/>
</dbReference>
<feature type="region of interest" description="Disordered" evidence="1">
    <location>
        <begin position="1"/>
        <end position="63"/>
    </location>
</feature>
<evidence type="ECO:0000313" key="2">
    <source>
        <dbReference type="EnsemblMetazoa" id="AMAM017731-PA"/>
    </source>
</evidence>
<organism evidence="2 3">
    <name type="scientific">Anopheles maculatus</name>
    <dbReference type="NCBI Taxonomy" id="74869"/>
    <lineage>
        <taxon>Eukaryota</taxon>
        <taxon>Metazoa</taxon>
        <taxon>Ecdysozoa</taxon>
        <taxon>Arthropoda</taxon>
        <taxon>Hexapoda</taxon>
        <taxon>Insecta</taxon>
        <taxon>Pterygota</taxon>
        <taxon>Neoptera</taxon>
        <taxon>Endopterygota</taxon>
        <taxon>Diptera</taxon>
        <taxon>Nematocera</taxon>
        <taxon>Culicoidea</taxon>
        <taxon>Culicidae</taxon>
        <taxon>Anophelinae</taxon>
        <taxon>Anopheles</taxon>
        <taxon>Anopheles maculatus group</taxon>
    </lineage>
</organism>
<reference evidence="3" key="1">
    <citation type="submission" date="2013-09" db="EMBL/GenBank/DDBJ databases">
        <title>The Genome Sequence of Anopheles maculatus species B.</title>
        <authorList>
            <consortium name="The Broad Institute Genomics Platform"/>
            <person name="Neafsey D.E."/>
            <person name="Besansky N."/>
            <person name="Howell P."/>
            <person name="Walton C."/>
            <person name="Young S.K."/>
            <person name="Zeng Q."/>
            <person name="Gargeya S."/>
            <person name="Fitzgerald M."/>
            <person name="Haas B."/>
            <person name="Abouelleil A."/>
            <person name="Allen A.W."/>
            <person name="Alvarado L."/>
            <person name="Arachchi H.M."/>
            <person name="Berlin A.M."/>
            <person name="Chapman S.B."/>
            <person name="Gainer-Dewar J."/>
            <person name="Goldberg J."/>
            <person name="Griggs A."/>
            <person name="Gujja S."/>
            <person name="Hansen M."/>
            <person name="Howarth C."/>
            <person name="Imamovic A."/>
            <person name="Ireland A."/>
            <person name="Larimer J."/>
            <person name="McCowan C."/>
            <person name="Murphy C."/>
            <person name="Pearson M."/>
            <person name="Poon T.W."/>
            <person name="Priest M."/>
            <person name="Roberts A."/>
            <person name="Saif S."/>
            <person name="Shea T."/>
            <person name="Sisk P."/>
            <person name="Sykes S."/>
            <person name="Wortman J."/>
            <person name="Nusbaum C."/>
            <person name="Birren B."/>
        </authorList>
    </citation>
    <scope>NUCLEOTIDE SEQUENCE [LARGE SCALE GENOMIC DNA]</scope>
    <source>
        <strain evidence="3">maculatus3</strain>
    </source>
</reference>
<evidence type="ECO:0000313" key="3">
    <source>
        <dbReference type="Proteomes" id="UP000075901"/>
    </source>
</evidence>
<dbReference type="AlphaFoldDB" id="A0A182T1H7"/>
<sequence>MVAPERNCNPHVTTGEQRKNFGARRKKRNRKFGTSKRSNKQSRDDEPEPSVNGRNRQLLDEPREGNLWFVHLEIVDLQPDAEEELHHDKAWSNGSESDHELE</sequence>
<proteinExistence type="predicted"/>
<name>A0A182T1H7_9DIPT</name>
<accession>A0A182T1H7</accession>
<keyword evidence="3" id="KW-1185">Reference proteome</keyword>